<dbReference type="GO" id="GO:0006508">
    <property type="term" value="P:proteolysis"/>
    <property type="evidence" value="ECO:0007669"/>
    <property type="project" value="UniProtKB-KW"/>
</dbReference>
<dbReference type="GeneID" id="41321653"/>
<dbReference type="EMBL" id="CP017686">
    <property type="protein sequence ID" value="AYQ55016.1"/>
    <property type="molecule type" value="Genomic_DNA"/>
</dbReference>
<keyword evidence="1" id="KW-0645">Protease</keyword>
<dbReference type="InterPro" id="IPR009003">
    <property type="entry name" value="Peptidase_S1_PA"/>
</dbReference>
<dbReference type="AlphaFoldDB" id="A0A3G3IGN7"/>
<dbReference type="Pfam" id="PF13365">
    <property type="entry name" value="Trypsin_2"/>
    <property type="match status" value="1"/>
</dbReference>
<dbReference type="Gene3D" id="2.40.10.120">
    <property type="match status" value="1"/>
</dbReference>
<reference evidence="1 2" key="1">
    <citation type="submission" date="2016-10" db="EMBL/GenBank/DDBJ databases">
        <title>Complete genome of the TMA-utilizing, human hosted archaeon Methanomethylophilus alvus Gen. nov, sp. nov., strain Mx-05, derived from a pure culture.</title>
        <authorList>
            <person name="Brugere J.-F."/>
            <person name="Ben Hania W."/>
            <person name="Chaudhary P.P."/>
            <person name="Gaci N."/>
            <person name="Borrel G."/>
            <person name="Cao Van Tuat L."/>
            <person name="Fardeau M.-L."/>
            <person name="Harris H.M.B."/>
            <person name="O'Toole P.W."/>
            <person name="Ollivier B."/>
        </authorList>
    </citation>
    <scope>NUCLEOTIDE SEQUENCE [LARGE SCALE GENOMIC DNA]</scope>
    <source>
        <strain evidence="1 2">Mx-05</strain>
    </source>
</reference>
<evidence type="ECO:0000313" key="2">
    <source>
        <dbReference type="Proteomes" id="UP000273278"/>
    </source>
</evidence>
<evidence type="ECO:0000313" key="1">
    <source>
        <dbReference type="EMBL" id="AYQ55016.1"/>
    </source>
</evidence>
<sequence length="301" mass="33942">MFAKACERVYKFTRPLIISTRTVDGTVSSSCGTFIIINPEGWILTAGHLFDSFVKYQQDMKKIKEVEEINARKASMAVPGAMTLPDTIQLDPKWITNHSFWWGGDGLRITSVYVNREIDIALAKLDGFRPDMVQEYPIFRDPDTMRPGTSICRTGFPFANIATDFDEGSKSFRIRNGVLPLPFFPNDGIHTRNVLKQNKSKEGNYDMLYVETSTPGLKGQSGGPIFDTNGHIYAMQVQTNHIPLGFHPISEYDGKSIVENQFLNVGIGVHGKLLQQIMRDHHISFKVEGDSSEEEQYIINE</sequence>
<name>A0A3G3IGN7_9ARCH</name>
<dbReference type="GO" id="GO:0008233">
    <property type="term" value="F:peptidase activity"/>
    <property type="evidence" value="ECO:0007669"/>
    <property type="project" value="UniProtKB-KW"/>
</dbReference>
<accession>A0A3G3IGN7</accession>
<dbReference type="Proteomes" id="UP000273278">
    <property type="component" value="Chromosome"/>
</dbReference>
<protein>
    <submittedName>
        <fullName evidence="1">Serine protease</fullName>
    </submittedName>
</protein>
<dbReference type="OMA" id="CRLGYPF"/>
<keyword evidence="1" id="KW-0378">Hydrolase</keyword>
<dbReference type="SUPFAM" id="SSF50494">
    <property type="entry name" value="Trypsin-like serine proteases"/>
    <property type="match status" value="1"/>
</dbReference>
<proteinExistence type="predicted"/>
<organism evidence="1 2">
    <name type="scientific">Methanomethylophilus alvi</name>
    <dbReference type="NCBI Taxonomy" id="1291540"/>
    <lineage>
        <taxon>Archaea</taxon>
        <taxon>Methanobacteriati</taxon>
        <taxon>Thermoplasmatota</taxon>
        <taxon>Thermoplasmata</taxon>
        <taxon>Methanomassiliicoccales</taxon>
        <taxon>Methanomethylophilaceae</taxon>
        <taxon>Methanomethylophilus</taxon>
    </lineage>
</organism>
<dbReference type="RefSeq" id="WP_015504755.1">
    <property type="nucleotide sequence ID" value="NZ_CAYARL010000017.1"/>
</dbReference>
<gene>
    <name evidence="1" type="ORF">BKD89_04260</name>
</gene>